<comment type="similarity">
    <text evidence="1">Belongs to the THADA family.</text>
</comment>
<proteinExistence type="inferred from homology"/>
<feature type="domain" description="tRNA (32-2'-O)-methyltransferase regulator THADA-like C-terminal TPR repeats region" evidence="5">
    <location>
        <begin position="861"/>
        <end position="1001"/>
    </location>
</feature>
<evidence type="ECO:0000313" key="7">
    <source>
        <dbReference type="Proteomes" id="UP001306508"/>
    </source>
</evidence>
<evidence type="ECO:0000259" key="4">
    <source>
        <dbReference type="Pfam" id="PF25150"/>
    </source>
</evidence>
<dbReference type="Proteomes" id="UP001306508">
    <property type="component" value="Unassembled WGS sequence"/>
</dbReference>
<dbReference type="SUPFAM" id="SSF48371">
    <property type="entry name" value="ARM repeat"/>
    <property type="match status" value="1"/>
</dbReference>
<keyword evidence="7" id="KW-1185">Reference proteome</keyword>
<evidence type="ECO:0000313" key="6">
    <source>
        <dbReference type="EMBL" id="KAK5781935.1"/>
    </source>
</evidence>
<dbReference type="Pfam" id="PF25150">
    <property type="entry name" value="TPR_Trm732"/>
    <property type="match status" value="1"/>
</dbReference>
<evidence type="ECO:0000259" key="3">
    <source>
        <dbReference type="Pfam" id="PF10350"/>
    </source>
</evidence>
<dbReference type="InterPro" id="IPR056843">
    <property type="entry name" value="THADA-like_TPR"/>
</dbReference>
<dbReference type="GO" id="GO:0030488">
    <property type="term" value="P:tRNA methylation"/>
    <property type="evidence" value="ECO:0007669"/>
    <property type="project" value="TreeGrafter"/>
</dbReference>
<evidence type="ECO:0000259" key="5">
    <source>
        <dbReference type="Pfam" id="PF25151"/>
    </source>
</evidence>
<accession>A0AAN8A9S9</accession>
<dbReference type="InterPro" id="IPR019442">
    <property type="entry name" value="THADA/TRM732_DUF2428"/>
</dbReference>
<dbReference type="Gene3D" id="1.25.10.10">
    <property type="entry name" value="Leucine-rich Repeat Variant"/>
    <property type="match status" value="1"/>
</dbReference>
<organism evidence="6 7">
    <name type="scientific">Arxiozyma heterogenica</name>
    <dbReference type="NCBI Taxonomy" id="278026"/>
    <lineage>
        <taxon>Eukaryota</taxon>
        <taxon>Fungi</taxon>
        <taxon>Dikarya</taxon>
        <taxon>Ascomycota</taxon>
        <taxon>Saccharomycotina</taxon>
        <taxon>Saccharomycetes</taxon>
        <taxon>Saccharomycetales</taxon>
        <taxon>Saccharomycetaceae</taxon>
        <taxon>Arxiozyma</taxon>
    </lineage>
</organism>
<feature type="domain" description="DUF2428" evidence="3">
    <location>
        <begin position="634"/>
        <end position="859"/>
    </location>
</feature>
<evidence type="ECO:0000256" key="2">
    <source>
        <dbReference type="ARBA" id="ARBA00022694"/>
    </source>
</evidence>
<dbReference type="InterPro" id="IPR011989">
    <property type="entry name" value="ARM-like"/>
</dbReference>
<evidence type="ECO:0008006" key="8">
    <source>
        <dbReference type="Google" id="ProtNLM"/>
    </source>
</evidence>
<gene>
    <name evidence="6" type="ORF">RI543_000587</name>
</gene>
<sequence>MSINDRKESIKRCKQFLIATTPSSLIKELKNDENIENSINYTSSLITGQLINQYEFLISELSEHTKHDDQLRILVTDSLAIWMLRVYQFLTFNKDRQKLNTSRLLGSLINELLTFDKCHYIFEYVIDFWNDSSHALLNALKDLFNKFLTLLKFMYDESDLRKLFTQWLDQIIQISPTLKVQYYMIETLSLNMDIYYFLEKKPCFIIDSLNLMSSESLSTSIGKCLVYLLINIYNFHFKLDSTEIDKWYELWQKKTIQYLHLSRYSKPLQVYFLTPLFKQMPANVFIDFINSIKSHNGISLDPTILLSLLRIGQELDIDDEPFHNDKLISLSELGRFLDNEDLKLSTFELLTFSKKKSKIVHLYVLDILKKHLRNFFIDINLETRNYFESSFKLFIIRIRDSCYSLKRDINKLKRAQKFPNEQEEKLRQIDEYKQFMLWLFKFLKKELIPGIQYHRCLMSLNIISILIDSGLDEYIPAKDVSKQNYRSWPFNIVILNDRSYLRLLIDNLISSVNNIRKTVKFLLSQSYNSSPIVQKTIHSMINKELLAKKAVQNINAYQNIEAGATVEMFIFSISDHKLHLITDKLNSLKEENDRIEKNPVENVVNNVSGCYISLAMFLADIKPEVYSSDKIHLIMKDILSEIIRSWNGSKDLMCHDSSDGLLPHKYLQCPVSDQVITSYAFRTVKELSRLLNIMIKKFTLTHEQLIQIGDLLILQLFTIRHSGCFQAVLPTFKTFCIKCRHLIPDQLKIWLDDILVSLESKTQHITRRSGGLPFLITNILATETAKDRPELKYVFDKLLSILETVSTMEYQDKLDLPQINAFNCIKAIFIESQLSEACTPYFPQALAYSLKYFNSDIWALRNCSLMLFTSLQNRIFGKIGKNISARLFFTKYGSIDKVLLRILKEPIEKKHTDSNNMESVILILSILMCLKQTPGYSGLDPFINEVIKYLEDRNWKIRDMSARVLSILVDESHIDELYLMENCSVKNQNKLHGHLLAVKNIILSKQKFPQIIVKMKDIVKRLLGKRFEFITLNLSYVTVKAYLEVMLLVFDNEEFIELIQDHKHEIISIFGNYFINNFYSKANTQNIDGSKELCMALVLNFLLKYENEVNINSLIQLGLESNLYEVQLESIKYIETSESVMHYYENSADIGEKLMELLLSEDTLVTLKPSIIKSLKRIPNHKMTLSTLVKFIQETKSDICRLTAIECLGNYVTHEEDVELIWDNVIKGYLTDATNEMFRMSILNCLINCSKTLLNLKVIMAIFTYLQDDDPDIRETAAIYLNKYIGQNTVQRTSDAVANKIGDVVIEKFSNKKNAIVNICITNIRRFFCSNNIYAHKEQFEGLFEREKDNQFRNDIEENLRWINLIKRCPNVSIMSLKQFIVEEKDMLLNYLTNYSIIDEPLGWMHSDDILSRIIVLRQLIYSFNNELLENFDSCLKTHKSHPLIFEYNDIYME</sequence>
<dbReference type="InterPro" id="IPR056842">
    <property type="entry name" value="THADA-like_TPR_C"/>
</dbReference>
<dbReference type="InterPro" id="IPR051954">
    <property type="entry name" value="tRNA_methyltransferase_THADA"/>
</dbReference>
<protein>
    <recommendedName>
        <fullName evidence="8">DUF2428 domain-containing protein</fullName>
    </recommendedName>
</protein>
<name>A0AAN8A9S9_9SACH</name>
<reference evidence="7" key="1">
    <citation type="submission" date="2023-07" db="EMBL/GenBank/DDBJ databases">
        <title>A draft genome of Kazachstania heterogenica Y-27499.</title>
        <authorList>
            <person name="Donic C."/>
            <person name="Kralova J.S."/>
            <person name="Fidel L."/>
            <person name="Ben-Dor S."/>
            <person name="Jung S."/>
        </authorList>
    </citation>
    <scope>NUCLEOTIDE SEQUENCE [LARGE SCALE GENOMIC DNA]</scope>
    <source>
        <strain evidence="7">Y27499</strain>
    </source>
</reference>
<feature type="domain" description="tRNA (32-2'-O)-methyltransferase regulator THADA-like TPR repeats region" evidence="4">
    <location>
        <begin position="247"/>
        <end position="517"/>
    </location>
</feature>
<dbReference type="PANTHER" id="PTHR14387">
    <property type="entry name" value="THADA/DEATH RECEPTOR INTERACTING PROTEIN"/>
    <property type="match status" value="1"/>
</dbReference>
<keyword evidence="2" id="KW-0819">tRNA processing</keyword>
<dbReference type="GO" id="GO:0005829">
    <property type="term" value="C:cytosol"/>
    <property type="evidence" value="ECO:0007669"/>
    <property type="project" value="TreeGrafter"/>
</dbReference>
<comment type="caution">
    <text evidence="6">The sequence shown here is derived from an EMBL/GenBank/DDBJ whole genome shotgun (WGS) entry which is preliminary data.</text>
</comment>
<dbReference type="Pfam" id="PF10350">
    <property type="entry name" value="DUF2428"/>
    <property type="match status" value="1"/>
</dbReference>
<evidence type="ECO:0000256" key="1">
    <source>
        <dbReference type="ARBA" id="ARBA00010409"/>
    </source>
</evidence>
<dbReference type="EMBL" id="JAWIZZ010000023">
    <property type="protein sequence ID" value="KAK5781935.1"/>
    <property type="molecule type" value="Genomic_DNA"/>
</dbReference>
<dbReference type="InterPro" id="IPR016024">
    <property type="entry name" value="ARM-type_fold"/>
</dbReference>
<dbReference type="Pfam" id="PF25151">
    <property type="entry name" value="TPR_Trm732_C"/>
    <property type="match status" value="1"/>
</dbReference>
<dbReference type="PANTHER" id="PTHR14387:SF0">
    <property type="entry name" value="DUF2428 DOMAIN-CONTAINING PROTEIN"/>
    <property type="match status" value="1"/>
</dbReference>